<comment type="catalytic activity">
    <reaction evidence="1 5">
        <text>L-glutamyl-[protein] + S-adenosyl-L-methionine = [protein]-L-glutamate 5-O-methyl ester + S-adenosyl-L-homocysteine</text>
        <dbReference type="Rhea" id="RHEA:24452"/>
        <dbReference type="Rhea" id="RHEA-COMP:10208"/>
        <dbReference type="Rhea" id="RHEA-COMP:10311"/>
        <dbReference type="ChEBI" id="CHEBI:29973"/>
        <dbReference type="ChEBI" id="CHEBI:57856"/>
        <dbReference type="ChEBI" id="CHEBI:59789"/>
        <dbReference type="ChEBI" id="CHEBI:82795"/>
        <dbReference type="EC" id="2.1.1.80"/>
    </reaction>
</comment>
<evidence type="ECO:0000256" key="4">
    <source>
        <dbReference type="ARBA" id="ARBA00022691"/>
    </source>
</evidence>
<comment type="function">
    <text evidence="5">Methylation of the membrane-bound methyl-accepting chemotaxis proteins (MCP) to form gamma-glutamyl methyl ester residues in MCP.</text>
</comment>
<dbReference type="InterPro" id="IPR022642">
    <property type="entry name" value="CheR_C"/>
</dbReference>
<dbReference type="InterPro" id="IPR029063">
    <property type="entry name" value="SAM-dependent_MTases_sf"/>
</dbReference>
<dbReference type="InterPro" id="IPR026024">
    <property type="entry name" value="Chemotaxis_MeTrfase_CheR"/>
</dbReference>
<dbReference type="PROSITE" id="PS50123">
    <property type="entry name" value="CHER"/>
    <property type="match status" value="1"/>
</dbReference>
<reference evidence="7 8" key="1">
    <citation type="submission" date="2023-03" db="EMBL/GenBank/DDBJ databases">
        <title>Novosphingobium cyanobacteriorum sp. nov., isolated from a eutrophic reservoir during the Microcystis bloom period.</title>
        <authorList>
            <person name="Kang M."/>
            <person name="Le V."/>
            <person name="Ko S.-R."/>
            <person name="Lee S.-A."/>
            <person name="Ahn C.-Y."/>
        </authorList>
    </citation>
    <scope>NUCLEOTIDE SEQUENCE [LARGE SCALE GENOMIC DNA]</scope>
    <source>
        <strain evidence="7 8">HBC54</strain>
    </source>
</reference>
<dbReference type="PANTHER" id="PTHR24422">
    <property type="entry name" value="CHEMOTAXIS PROTEIN METHYLTRANSFERASE"/>
    <property type="match status" value="1"/>
</dbReference>
<evidence type="ECO:0000313" key="7">
    <source>
        <dbReference type="EMBL" id="MDF8332147.1"/>
    </source>
</evidence>
<dbReference type="SUPFAM" id="SSF53335">
    <property type="entry name" value="S-adenosyl-L-methionine-dependent methyltransferases"/>
    <property type="match status" value="1"/>
</dbReference>
<dbReference type="EMBL" id="JAROCY010000002">
    <property type="protein sequence ID" value="MDF8332147.1"/>
    <property type="molecule type" value="Genomic_DNA"/>
</dbReference>
<gene>
    <name evidence="7" type="ORF">POM99_02945</name>
</gene>
<dbReference type="PIRSF" id="PIRSF000410">
    <property type="entry name" value="CheR"/>
    <property type="match status" value="1"/>
</dbReference>
<keyword evidence="4 5" id="KW-0949">S-adenosyl-L-methionine</keyword>
<evidence type="ECO:0000256" key="5">
    <source>
        <dbReference type="PIRNR" id="PIRNR000410"/>
    </source>
</evidence>
<accession>A0ABT6CIH1</accession>
<dbReference type="PRINTS" id="PR00996">
    <property type="entry name" value="CHERMTFRASE"/>
</dbReference>
<dbReference type="Proteomes" id="UP001222770">
    <property type="component" value="Unassembled WGS sequence"/>
</dbReference>
<dbReference type="PANTHER" id="PTHR24422:SF26">
    <property type="entry name" value="CHEMOTAXIS PROTEIN METHYLTRANSFERASE"/>
    <property type="match status" value="1"/>
</dbReference>
<dbReference type="Pfam" id="PF03705">
    <property type="entry name" value="CheR_N"/>
    <property type="match status" value="1"/>
</dbReference>
<organism evidence="7 8">
    <name type="scientific">Novosphingobium cyanobacteriorum</name>
    <dbReference type="NCBI Taxonomy" id="3024215"/>
    <lineage>
        <taxon>Bacteria</taxon>
        <taxon>Pseudomonadati</taxon>
        <taxon>Pseudomonadota</taxon>
        <taxon>Alphaproteobacteria</taxon>
        <taxon>Sphingomonadales</taxon>
        <taxon>Sphingomonadaceae</taxon>
        <taxon>Novosphingobium</taxon>
    </lineage>
</organism>
<dbReference type="Pfam" id="PF01739">
    <property type="entry name" value="CheR"/>
    <property type="match status" value="1"/>
</dbReference>
<dbReference type="InterPro" id="IPR000780">
    <property type="entry name" value="CheR_MeTrfase"/>
</dbReference>
<name>A0ABT6CIH1_9SPHN</name>
<keyword evidence="8" id="KW-1185">Reference proteome</keyword>
<protein>
    <recommendedName>
        <fullName evidence="5">Chemotaxis protein methyltransferase</fullName>
        <ecNumber evidence="5">2.1.1.80</ecNumber>
    </recommendedName>
</protein>
<proteinExistence type="predicted"/>
<dbReference type="InterPro" id="IPR022641">
    <property type="entry name" value="CheR_N"/>
</dbReference>
<comment type="caution">
    <text evidence="7">The sequence shown here is derived from an EMBL/GenBank/DDBJ whole genome shotgun (WGS) entry which is preliminary data.</text>
</comment>
<sequence>MTLAARHEAPGETMNDLSHTAFALPDEQDRILPGQFKALAALIQAETGINIKASKQTMLEGRLRRRSRAAGLSSVREYCDMVLGHSVDPAEIEHLINAVTTNKTDFFREPAHFDYLVDTVLPEYASDHCRMIRCWSAACSTGAEPYTLAMLLDDFAARNRGFDYRILATDLDTEVLATAVKGIYPREMVDPVPPALRRRYVLEARDPKRHDVRIAPELRRKVAFGRLNLMDSGYALDEQMHIIMCRNVLIYFDKATQEQVVGRLCDRLMPGGYLFLGHSESITGFRHSLTQVAGTVFRKL</sequence>
<dbReference type="EC" id="2.1.1.80" evidence="5"/>
<dbReference type="InterPro" id="IPR036804">
    <property type="entry name" value="CheR_N_sf"/>
</dbReference>
<dbReference type="InterPro" id="IPR050903">
    <property type="entry name" value="Bact_Chemotaxis_MeTrfase"/>
</dbReference>
<dbReference type="SMART" id="SM00138">
    <property type="entry name" value="MeTrc"/>
    <property type="match status" value="1"/>
</dbReference>
<keyword evidence="2 5" id="KW-0489">Methyltransferase</keyword>
<evidence type="ECO:0000256" key="1">
    <source>
        <dbReference type="ARBA" id="ARBA00001541"/>
    </source>
</evidence>
<evidence type="ECO:0000256" key="2">
    <source>
        <dbReference type="ARBA" id="ARBA00022603"/>
    </source>
</evidence>
<dbReference type="Gene3D" id="1.10.155.10">
    <property type="entry name" value="Chemotaxis receptor methyltransferase CheR, N-terminal domain"/>
    <property type="match status" value="1"/>
</dbReference>
<dbReference type="Gene3D" id="3.40.50.150">
    <property type="entry name" value="Vaccinia Virus protein VP39"/>
    <property type="match status" value="1"/>
</dbReference>
<dbReference type="SUPFAM" id="SSF47757">
    <property type="entry name" value="Chemotaxis receptor methyltransferase CheR, N-terminal domain"/>
    <property type="match status" value="1"/>
</dbReference>
<evidence type="ECO:0000256" key="3">
    <source>
        <dbReference type="ARBA" id="ARBA00022679"/>
    </source>
</evidence>
<keyword evidence="3 5" id="KW-0808">Transferase</keyword>
<feature type="domain" description="CheR-type methyltransferase" evidence="6">
    <location>
        <begin position="35"/>
        <end position="300"/>
    </location>
</feature>
<evidence type="ECO:0000259" key="6">
    <source>
        <dbReference type="PROSITE" id="PS50123"/>
    </source>
</evidence>
<evidence type="ECO:0000313" key="8">
    <source>
        <dbReference type="Proteomes" id="UP001222770"/>
    </source>
</evidence>